<name>A0A0R3WPI4_HYDTA</name>
<dbReference type="AlphaFoldDB" id="A0A0R3WPI4"/>
<evidence type="ECO:0000313" key="1">
    <source>
        <dbReference type="WBParaSite" id="TTAC_0000267401-mRNA-1"/>
    </source>
</evidence>
<sequence>MHLCPAVRRRISQKKNRRITRMGPHSAFNHYIVANSSSNVISPTLATTPAHIFDGTPSIVHHNSIPHHLSTPFFSRNRLGFIFVSAEAPTGRCSLCVVYRAVIALRHYQRISLLTYIMLPWCRAHRPPTAYRPLIHPNPIFFSLFALRLTRARVCYTHTKAVLQSSANSKPHPLYLCYLFAFICINKLI</sequence>
<accession>A0A0R3WPI4</accession>
<organism evidence="1">
    <name type="scientific">Hydatigena taeniaeformis</name>
    <name type="common">Feline tapeworm</name>
    <name type="synonym">Taenia taeniaeformis</name>
    <dbReference type="NCBI Taxonomy" id="6205"/>
    <lineage>
        <taxon>Eukaryota</taxon>
        <taxon>Metazoa</taxon>
        <taxon>Spiralia</taxon>
        <taxon>Lophotrochozoa</taxon>
        <taxon>Platyhelminthes</taxon>
        <taxon>Cestoda</taxon>
        <taxon>Eucestoda</taxon>
        <taxon>Cyclophyllidea</taxon>
        <taxon>Taeniidae</taxon>
        <taxon>Hydatigera</taxon>
    </lineage>
</organism>
<reference evidence="1" key="1">
    <citation type="submission" date="2017-02" db="UniProtKB">
        <authorList>
            <consortium name="WormBaseParasite"/>
        </authorList>
    </citation>
    <scope>IDENTIFICATION</scope>
</reference>
<dbReference type="WBParaSite" id="TTAC_0000267401-mRNA-1">
    <property type="protein sequence ID" value="TTAC_0000267401-mRNA-1"/>
    <property type="gene ID" value="TTAC_0000267401"/>
</dbReference>
<proteinExistence type="predicted"/>
<protein>
    <submittedName>
        <fullName evidence="1">Uncharacterized protein</fullName>
    </submittedName>
</protein>